<dbReference type="InterPro" id="IPR006059">
    <property type="entry name" value="SBP"/>
</dbReference>
<keyword evidence="6" id="KW-0762">Sugar transport</keyword>
<comment type="similarity">
    <text evidence="2">Belongs to the bacterial solute-binding protein 1 family.</text>
</comment>
<evidence type="ECO:0000256" key="4">
    <source>
        <dbReference type="ARBA" id="ARBA00022729"/>
    </source>
</evidence>
<name>A0A1I0GHS2_9FIRM</name>
<dbReference type="PANTHER" id="PTHR43649">
    <property type="entry name" value="ARABINOSE-BINDING PROTEIN-RELATED"/>
    <property type="match status" value="1"/>
</dbReference>
<feature type="signal peptide" evidence="5">
    <location>
        <begin position="1"/>
        <end position="28"/>
    </location>
</feature>
<dbReference type="Pfam" id="PF13416">
    <property type="entry name" value="SBP_bac_8"/>
    <property type="match status" value="1"/>
</dbReference>
<feature type="chain" id="PRO_5038894422" evidence="5">
    <location>
        <begin position="29"/>
        <end position="489"/>
    </location>
</feature>
<evidence type="ECO:0000256" key="3">
    <source>
        <dbReference type="ARBA" id="ARBA00022448"/>
    </source>
</evidence>
<dbReference type="AlphaFoldDB" id="A0A1I0GHS2"/>
<organism evidence="6 7">
    <name type="scientific">[Clostridium] aminophilum</name>
    <dbReference type="NCBI Taxonomy" id="1526"/>
    <lineage>
        <taxon>Bacteria</taxon>
        <taxon>Bacillati</taxon>
        <taxon>Bacillota</taxon>
        <taxon>Clostridia</taxon>
        <taxon>Lachnospirales</taxon>
        <taxon>Lachnospiraceae</taxon>
    </lineage>
</organism>
<proteinExistence type="inferred from homology"/>
<evidence type="ECO:0000313" key="6">
    <source>
        <dbReference type="EMBL" id="SET70492.1"/>
    </source>
</evidence>
<dbReference type="Gene3D" id="3.40.190.10">
    <property type="entry name" value="Periplasmic binding protein-like II"/>
    <property type="match status" value="1"/>
</dbReference>
<gene>
    <name evidence="6" type="ORF">SAMN04487771_103414</name>
</gene>
<sequence length="489" mass="54832">MNVRDMCRGALWKRGIGMVLLAALSVCSAGCASGKKTAANAVQDKTTTKIILWNYYSGQQLECFNALVQEFNDTVGQEKGIRVESTSQGSLEDLEDSLWAAVDRKVGSTVVPDLFPVYPDTAKELDARGILKDMAPLLTESEKKEYVQRYMEDGDLSEKGELKIFPVAKATEVLVLNKTDWDLFAAETGADPKKLDTTEGIVSLAEEYYDWTDRKTDEPDDGSAFFGRDSLANYCMVGAAQLGEEILTRGESGRAEIHFDKKVMRKLWDNYYVPFINGYFAASGRFRNDDLKLGTILSFVGSSAGVTFASGTVTRPDNSTYPIELEILEVPKFEDGERYAVEQGAGMALTASDEAKEKAAVEFLKWFTETENNIRFSLATSYLPVKTEANNPKLLEGSDAPELVRRTLKTAMDTVNTNKMYNNSPMHNSAKLRVHLETALRDQAEIDRESIEELMKQGMRRKEAVARYDTSDNFDRWYEKTKKELEELR</sequence>
<dbReference type="RefSeq" id="WP_177171216.1">
    <property type="nucleotide sequence ID" value="NZ_FOIL01000034.1"/>
</dbReference>
<keyword evidence="7" id="KW-1185">Reference proteome</keyword>
<reference evidence="6 7" key="1">
    <citation type="submission" date="2016-10" db="EMBL/GenBank/DDBJ databases">
        <authorList>
            <person name="de Groot N.N."/>
        </authorList>
    </citation>
    <scope>NUCLEOTIDE SEQUENCE [LARGE SCALE GENOMIC DNA]</scope>
    <source>
        <strain evidence="6 7">KH1P1</strain>
    </source>
</reference>
<evidence type="ECO:0000256" key="5">
    <source>
        <dbReference type="SAM" id="SignalP"/>
    </source>
</evidence>
<evidence type="ECO:0000256" key="1">
    <source>
        <dbReference type="ARBA" id="ARBA00004196"/>
    </source>
</evidence>
<dbReference type="InterPro" id="IPR050490">
    <property type="entry name" value="Bact_solute-bd_prot1"/>
</dbReference>
<evidence type="ECO:0000313" key="7">
    <source>
        <dbReference type="Proteomes" id="UP000199820"/>
    </source>
</evidence>
<dbReference type="GO" id="GO:0030313">
    <property type="term" value="C:cell envelope"/>
    <property type="evidence" value="ECO:0007669"/>
    <property type="project" value="UniProtKB-SubCell"/>
</dbReference>
<evidence type="ECO:0000256" key="2">
    <source>
        <dbReference type="ARBA" id="ARBA00008520"/>
    </source>
</evidence>
<dbReference type="SUPFAM" id="SSF53850">
    <property type="entry name" value="Periplasmic binding protein-like II"/>
    <property type="match status" value="1"/>
</dbReference>
<comment type="subcellular location">
    <subcellularLocation>
        <location evidence="1">Cell envelope</location>
    </subcellularLocation>
</comment>
<dbReference type="Proteomes" id="UP000199820">
    <property type="component" value="Unassembled WGS sequence"/>
</dbReference>
<accession>A0A1I0GHS2</accession>
<keyword evidence="4 5" id="KW-0732">Signal</keyword>
<keyword evidence="3" id="KW-0813">Transport</keyword>
<protein>
    <submittedName>
        <fullName evidence="6">Multiple sugar transport system substrate-binding protein</fullName>
    </submittedName>
</protein>
<dbReference type="EMBL" id="FOIL01000034">
    <property type="protein sequence ID" value="SET70492.1"/>
    <property type="molecule type" value="Genomic_DNA"/>
</dbReference>
<dbReference type="PANTHER" id="PTHR43649:SF31">
    <property type="entry name" value="SN-GLYCEROL-3-PHOSPHATE-BINDING PERIPLASMIC PROTEIN UGPB"/>
    <property type="match status" value="1"/>
</dbReference>